<organism evidence="3 4">
    <name type="scientific">Naumovozyma dairenensis (strain ATCC 10597 / BCRC 20456 / CBS 421 / NBRC 0211 / NRRL Y-12639)</name>
    <name type="common">Saccharomyces dairenensis</name>
    <dbReference type="NCBI Taxonomy" id="1071378"/>
    <lineage>
        <taxon>Eukaryota</taxon>
        <taxon>Fungi</taxon>
        <taxon>Dikarya</taxon>
        <taxon>Ascomycota</taxon>
        <taxon>Saccharomycotina</taxon>
        <taxon>Saccharomycetes</taxon>
        <taxon>Saccharomycetales</taxon>
        <taxon>Saccharomycetaceae</taxon>
        <taxon>Naumovozyma</taxon>
    </lineage>
</organism>
<protein>
    <submittedName>
        <fullName evidence="3">Uncharacterized protein</fullName>
    </submittedName>
</protein>
<proteinExistence type="predicted"/>
<evidence type="ECO:0000313" key="4">
    <source>
        <dbReference type="Proteomes" id="UP000000689"/>
    </source>
</evidence>
<gene>
    <name evidence="3" type="primary">NDAI0G00440</name>
    <name evidence="3" type="ordered locus">NDAI_0G00440</name>
</gene>
<dbReference type="AlphaFoldDB" id="G0WDF9"/>
<accession>G0WDF9</accession>
<dbReference type="GeneID" id="11497216"/>
<dbReference type="HOGENOM" id="CLU_458613_0_0_1"/>
<dbReference type="RefSeq" id="XP_003671063.2">
    <property type="nucleotide sequence ID" value="XM_003671015.2"/>
</dbReference>
<evidence type="ECO:0000256" key="1">
    <source>
        <dbReference type="SAM" id="Coils"/>
    </source>
</evidence>
<evidence type="ECO:0000313" key="3">
    <source>
        <dbReference type="EMBL" id="CCD25820.2"/>
    </source>
</evidence>
<keyword evidence="4" id="KW-1185">Reference proteome</keyword>
<dbReference type="Proteomes" id="UP000000689">
    <property type="component" value="Chromosome 7"/>
</dbReference>
<feature type="coiled-coil region" evidence="1">
    <location>
        <begin position="44"/>
        <end position="106"/>
    </location>
</feature>
<feature type="region of interest" description="Disordered" evidence="2">
    <location>
        <begin position="198"/>
        <end position="226"/>
    </location>
</feature>
<keyword evidence="1" id="KW-0175">Coiled coil</keyword>
<feature type="region of interest" description="Disordered" evidence="2">
    <location>
        <begin position="477"/>
        <end position="510"/>
    </location>
</feature>
<feature type="compositionally biased region" description="Acidic residues" evidence="2">
    <location>
        <begin position="205"/>
        <end position="226"/>
    </location>
</feature>
<reference evidence="3 4" key="1">
    <citation type="journal article" date="2011" name="Proc. Natl. Acad. Sci. U.S.A.">
        <title>Evolutionary erosion of yeast sex chromosomes by mating-type switching accidents.</title>
        <authorList>
            <person name="Gordon J.L."/>
            <person name="Armisen D."/>
            <person name="Proux-Wera E."/>
            <person name="Oheigeartaigh S.S."/>
            <person name="Byrne K.P."/>
            <person name="Wolfe K.H."/>
        </authorList>
    </citation>
    <scope>NUCLEOTIDE SEQUENCE [LARGE SCALE GENOMIC DNA]</scope>
    <source>
        <strain evidence="4">ATCC 10597 / BCRC 20456 / CBS 421 / NBRC 0211 / NRRL Y-12639</strain>
    </source>
</reference>
<feature type="compositionally biased region" description="Polar residues" evidence="2">
    <location>
        <begin position="477"/>
        <end position="492"/>
    </location>
</feature>
<name>G0WDF9_NAUDC</name>
<dbReference type="KEGG" id="ndi:NDAI_0G00440"/>
<feature type="compositionally biased region" description="Low complexity" evidence="2">
    <location>
        <begin position="493"/>
        <end position="504"/>
    </location>
</feature>
<dbReference type="EMBL" id="HE580273">
    <property type="protein sequence ID" value="CCD25820.2"/>
    <property type="molecule type" value="Genomic_DNA"/>
</dbReference>
<sequence>MEFDFDLKCFPKQEPPSVEDFLNFQNTNDTDKELSLKRVYTRILELNQKKIEDMEEKLVNYEEDLKRYKDREHDLDSILRNKDEEIDDLRNKLKNIIRNKRRCIQRNVMETVNDAVNTDIVTNELANNEESTIASNALDLVNNGISSGRIGRDNNVVSNVRHGMGHATSGLGGRQQTLQQERQYETSKDSSIDIELRENERNEEGNEDELEGQDQDEDRDAVDGETTEARFELDDSHNLLFHEERVQTLKRMILQINCETLTARQSVLLCIKTMLGLTPHNLRMSGDYAKDKEETFIKYLLLKCGHHFEMTVDLLFAYSLCQDGICLSIRNSLRRNVVGYELECLFCGELQYKIIFDNSRVKFVFRNKHEHKDVEQGERKHVCTFGSVKRHQIHVKKGQLTPYMEQEYATDIEKLRPLLHNDGNLLIHLLLIIKERILVLTKPIKAVASVCRLIVDYSDGFVKPSYAGNNTMSNNLSMDISDSRENSIPISKSNNSNNNDNSTDSADDKVMKQRKKAVEKLVKNVLLETLHFEEKFDTLNQIKDEINKLGLGSALEDRETYSRRLHDRLRKSLAYAVDKAYSSEAFNIDNFFDTE</sequence>
<evidence type="ECO:0000256" key="2">
    <source>
        <dbReference type="SAM" id="MobiDB-lite"/>
    </source>
</evidence>